<feature type="transmembrane region" description="Helical" evidence="9">
    <location>
        <begin position="69"/>
        <end position="93"/>
    </location>
</feature>
<dbReference type="PROSITE" id="PS50928">
    <property type="entry name" value="ABC_TM1"/>
    <property type="match status" value="1"/>
</dbReference>
<feature type="transmembrane region" description="Helical" evidence="9">
    <location>
        <begin position="99"/>
        <end position="118"/>
    </location>
</feature>
<dbReference type="PANTHER" id="PTHR30133:SF2">
    <property type="entry name" value="ARGININE ABC TRANSPORTER PERMEASE PROTEIN ARTQ"/>
    <property type="match status" value="1"/>
</dbReference>
<dbReference type="CDD" id="cd06261">
    <property type="entry name" value="TM_PBP2"/>
    <property type="match status" value="1"/>
</dbReference>
<dbReference type="SUPFAM" id="SSF161098">
    <property type="entry name" value="MetI-like"/>
    <property type="match status" value="1"/>
</dbReference>
<proteinExistence type="inferred from homology"/>
<organism evidence="11 12">
    <name type="scientific">Aerophototrophica crusticola</name>
    <dbReference type="NCBI Taxonomy" id="1709002"/>
    <lineage>
        <taxon>Bacteria</taxon>
        <taxon>Pseudomonadati</taxon>
        <taxon>Pseudomonadota</taxon>
        <taxon>Alphaproteobacteria</taxon>
        <taxon>Rhodospirillales</taxon>
        <taxon>Rhodospirillaceae</taxon>
        <taxon>Aerophototrophica</taxon>
    </lineage>
</organism>
<keyword evidence="5" id="KW-0997">Cell inner membrane</keyword>
<dbReference type="InterPro" id="IPR035906">
    <property type="entry name" value="MetI-like_sf"/>
</dbReference>
<dbReference type="InterPro" id="IPR010065">
    <property type="entry name" value="AA_ABC_transptr_permease_3TM"/>
</dbReference>
<evidence type="ECO:0000256" key="2">
    <source>
        <dbReference type="ARBA" id="ARBA00010072"/>
    </source>
</evidence>
<name>A0A858RB42_9PROT</name>
<dbReference type="InterPro" id="IPR000515">
    <property type="entry name" value="MetI-like"/>
</dbReference>
<evidence type="ECO:0000313" key="11">
    <source>
        <dbReference type="EMBL" id="QJE74710.1"/>
    </source>
</evidence>
<evidence type="ECO:0000256" key="8">
    <source>
        <dbReference type="ARBA" id="ARBA00023136"/>
    </source>
</evidence>
<dbReference type="KEGG" id="acru:HHL28_00050"/>
<evidence type="ECO:0000256" key="4">
    <source>
        <dbReference type="ARBA" id="ARBA00022475"/>
    </source>
</evidence>
<dbReference type="Pfam" id="PF00528">
    <property type="entry name" value="BPD_transp_1"/>
    <property type="match status" value="1"/>
</dbReference>
<feature type="transmembrane region" description="Helical" evidence="9">
    <location>
        <begin position="200"/>
        <end position="224"/>
    </location>
</feature>
<protein>
    <submittedName>
        <fullName evidence="11">ABC transporter permease subunit</fullName>
    </submittedName>
</protein>
<keyword evidence="6 9" id="KW-0812">Transmembrane</keyword>
<comment type="similarity">
    <text evidence="2">Belongs to the binding-protein-dependent transport system permease family. HisMQ subfamily.</text>
</comment>
<dbReference type="NCBIfam" id="TIGR01726">
    <property type="entry name" value="HEQRo_perm_3TM"/>
    <property type="match status" value="1"/>
</dbReference>
<dbReference type="EMBL" id="CP051775">
    <property type="protein sequence ID" value="QJE74710.1"/>
    <property type="molecule type" value="Genomic_DNA"/>
</dbReference>
<dbReference type="GO" id="GO:0043190">
    <property type="term" value="C:ATP-binding cassette (ABC) transporter complex"/>
    <property type="evidence" value="ECO:0007669"/>
    <property type="project" value="InterPro"/>
</dbReference>
<dbReference type="Proteomes" id="UP000501891">
    <property type="component" value="Chromosome"/>
</dbReference>
<dbReference type="AlphaFoldDB" id="A0A858RB42"/>
<evidence type="ECO:0000256" key="3">
    <source>
        <dbReference type="ARBA" id="ARBA00022448"/>
    </source>
</evidence>
<comment type="subcellular location">
    <subcellularLocation>
        <location evidence="1">Cell inner membrane</location>
        <topology evidence="1">Multi-pass membrane protein</topology>
    </subcellularLocation>
    <subcellularLocation>
        <location evidence="9">Cell membrane</location>
        <topology evidence="9">Multi-pass membrane protein</topology>
    </subcellularLocation>
</comment>
<keyword evidence="4" id="KW-1003">Cell membrane</keyword>
<evidence type="ECO:0000256" key="1">
    <source>
        <dbReference type="ARBA" id="ARBA00004429"/>
    </source>
</evidence>
<keyword evidence="7 9" id="KW-1133">Transmembrane helix</keyword>
<feature type="domain" description="ABC transmembrane type-1" evidence="10">
    <location>
        <begin position="21"/>
        <end position="221"/>
    </location>
</feature>
<evidence type="ECO:0000256" key="5">
    <source>
        <dbReference type="ARBA" id="ARBA00022519"/>
    </source>
</evidence>
<accession>A0A858RB42</accession>
<sequence length="237" mass="24829">MMLDLLRFGSQGWGDEMAWGAAMTVAVAVLAYAIGLVLGSLTAAAKLAGNAPVRALAGTYTTVVRGVPALLVIWLLFFGGSGLVTWVAAAFGYGGRVELSAFAVGVVAVGIVSGAYAAEVIRGAVQAVPRGQVEAAKALGMHTGLRLRRVIVPQALRYALPGLGNVWQMTLKDTSLVSVVTLAELMRQAFIASGSTRQPFVFYLTAALVYMALTTASEAGFRLLERRAERGVRRAVG</sequence>
<keyword evidence="12" id="KW-1185">Reference proteome</keyword>
<gene>
    <name evidence="11" type="ORF">HHL28_00050</name>
</gene>
<keyword evidence="3 9" id="KW-0813">Transport</keyword>
<evidence type="ECO:0000259" key="10">
    <source>
        <dbReference type="PROSITE" id="PS50928"/>
    </source>
</evidence>
<evidence type="ECO:0000256" key="7">
    <source>
        <dbReference type="ARBA" id="ARBA00022989"/>
    </source>
</evidence>
<dbReference type="InterPro" id="IPR051613">
    <property type="entry name" value="ABC_transp_permease_HisMQ"/>
</dbReference>
<evidence type="ECO:0000313" key="12">
    <source>
        <dbReference type="Proteomes" id="UP000501891"/>
    </source>
</evidence>
<dbReference type="PANTHER" id="PTHR30133">
    <property type="entry name" value="CATIONIC AMINO ACID TRANSPORTER, MEMBRANE COMPONENT"/>
    <property type="match status" value="1"/>
</dbReference>
<dbReference type="GO" id="GO:0022857">
    <property type="term" value="F:transmembrane transporter activity"/>
    <property type="evidence" value="ECO:0007669"/>
    <property type="project" value="InterPro"/>
</dbReference>
<keyword evidence="8 9" id="KW-0472">Membrane</keyword>
<reference evidence="11" key="1">
    <citation type="submission" date="2020-04" db="EMBL/GenBank/DDBJ databases">
        <title>A desert anoxygenic phototrophic bacterium fixes CO2 using RubisCO under aerobic conditions.</title>
        <authorList>
            <person name="Tang K."/>
        </authorList>
    </citation>
    <scope>NUCLEOTIDE SEQUENCE [LARGE SCALE GENOMIC DNA]</scope>
    <source>
        <strain evidence="11">MIMtkB3</strain>
    </source>
</reference>
<dbReference type="Gene3D" id="1.10.3720.10">
    <property type="entry name" value="MetI-like"/>
    <property type="match status" value="1"/>
</dbReference>
<evidence type="ECO:0000256" key="9">
    <source>
        <dbReference type="RuleBase" id="RU363032"/>
    </source>
</evidence>
<evidence type="ECO:0000256" key="6">
    <source>
        <dbReference type="ARBA" id="ARBA00022692"/>
    </source>
</evidence>
<feature type="transmembrane region" description="Helical" evidence="9">
    <location>
        <begin position="20"/>
        <end position="48"/>
    </location>
</feature>